<dbReference type="InterPro" id="IPR036259">
    <property type="entry name" value="MFS_trans_sf"/>
</dbReference>
<feature type="transmembrane region" description="Helical" evidence="5">
    <location>
        <begin position="59"/>
        <end position="79"/>
    </location>
</feature>
<comment type="caution">
    <text evidence="7">The sequence shown here is derived from an EMBL/GenBank/DDBJ whole genome shotgun (WGS) entry which is preliminary data.</text>
</comment>
<feature type="transmembrane region" description="Helical" evidence="5">
    <location>
        <begin position="21"/>
        <end position="47"/>
    </location>
</feature>
<keyword evidence="3 5" id="KW-1133">Transmembrane helix</keyword>
<protein>
    <submittedName>
        <fullName evidence="7">MFS transporter</fullName>
    </submittedName>
</protein>
<feature type="transmembrane region" description="Helical" evidence="5">
    <location>
        <begin position="312"/>
        <end position="334"/>
    </location>
</feature>
<dbReference type="Proteomes" id="UP000635278">
    <property type="component" value="Unassembled WGS sequence"/>
</dbReference>
<name>A0ABX0JNQ1_9PROT</name>
<feature type="transmembrane region" description="Helical" evidence="5">
    <location>
        <begin position="255"/>
        <end position="276"/>
    </location>
</feature>
<feature type="transmembrane region" description="Helical" evidence="5">
    <location>
        <begin position="173"/>
        <end position="194"/>
    </location>
</feature>
<dbReference type="InterPro" id="IPR005829">
    <property type="entry name" value="Sugar_transporter_CS"/>
</dbReference>
<dbReference type="Pfam" id="PF07690">
    <property type="entry name" value="MFS_1"/>
    <property type="match status" value="2"/>
</dbReference>
<dbReference type="PANTHER" id="PTHR23508:SF10">
    <property type="entry name" value="CARBOXYLIC ACID TRANSPORTER PROTEIN HOMOLOG"/>
    <property type="match status" value="1"/>
</dbReference>
<feature type="transmembrane region" description="Helical" evidence="5">
    <location>
        <begin position="215"/>
        <end position="235"/>
    </location>
</feature>
<organism evidence="7 8">
    <name type="scientific">Acetobacter musti</name>
    <dbReference type="NCBI Taxonomy" id="864732"/>
    <lineage>
        <taxon>Bacteria</taxon>
        <taxon>Pseudomonadati</taxon>
        <taxon>Pseudomonadota</taxon>
        <taxon>Alphaproteobacteria</taxon>
        <taxon>Acetobacterales</taxon>
        <taxon>Acetobacteraceae</taxon>
        <taxon>Acetobacter</taxon>
    </lineage>
</organism>
<feature type="transmembrane region" description="Helical" evidence="5">
    <location>
        <begin position="346"/>
        <end position="368"/>
    </location>
</feature>
<dbReference type="EMBL" id="WOTB01000005">
    <property type="protein sequence ID" value="NHN84126.1"/>
    <property type="molecule type" value="Genomic_DNA"/>
</dbReference>
<dbReference type="Gene3D" id="1.20.1250.20">
    <property type="entry name" value="MFS general substrate transporter like domains"/>
    <property type="match status" value="2"/>
</dbReference>
<dbReference type="PROSITE" id="PS00216">
    <property type="entry name" value="SUGAR_TRANSPORT_1"/>
    <property type="match status" value="1"/>
</dbReference>
<comment type="subcellular location">
    <subcellularLocation>
        <location evidence="1">Membrane</location>
        <topology evidence="1">Multi-pass membrane protein</topology>
    </subcellularLocation>
</comment>
<evidence type="ECO:0000256" key="5">
    <source>
        <dbReference type="SAM" id="Phobius"/>
    </source>
</evidence>
<feature type="domain" description="Major facilitator superfamily (MFS) profile" evidence="6">
    <location>
        <begin position="21"/>
        <end position="402"/>
    </location>
</feature>
<dbReference type="CDD" id="cd17316">
    <property type="entry name" value="MFS_SV2_like"/>
    <property type="match status" value="1"/>
</dbReference>
<dbReference type="PANTHER" id="PTHR23508">
    <property type="entry name" value="CARBOXYLIC ACID TRANSPORTER PROTEIN HOMOLOG"/>
    <property type="match status" value="1"/>
</dbReference>
<evidence type="ECO:0000313" key="7">
    <source>
        <dbReference type="EMBL" id="NHN84126.1"/>
    </source>
</evidence>
<accession>A0ABX0JNQ1</accession>
<dbReference type="InterPro" id="IPR020846">
    <property type="entry name" value="MFS_dom"/>
</dbReference>
<proteinExistence type="predicted"/>
<dbReference type="SUPFAM" id="SSF103473">
    <property type="entry name" value="MFS general substrate transporter"/>
    <property type="match status" value="1"/>
</dbReference>
<evidence type="ECO:0000256" key="2">
    <source>
        <dbReference type="ARBA" id="ARBA00022692"/>
    </source>
</evidence>
<feature type="transmembrane region" description="Helical" evidence="5">
    <location>
        <begin position="374"/>
        <end position="396"/>
    </location>
</feature>
<feature type="transmembrane region" description="Helical" evidence="5">
    <location>
        <begin position="288"/>
        <end position="306"/>
    </location>
</feature>
<dbReference type="InterPro" id="IPR011701">
    <property type="entry name" value="MFS"/>
</dbReference>
<dbReference type="PROSITE" id="PS50850">
    <property type="entry name" value="MFS"/>
    <property type="match status" value="1"/>
</dbReference>
<feature type="transmembrane region" description="Helical" evidence="5">
    <location>
        <begin position="88"/>
        <end position="108"/>
    </location>
</feature>
<keyword evidence="8" id="KW-1185">Reference proteome</keyword>
<evidence type="ECO:0000256" key="3">
    <source>
        <dbReference type="ARBA" id="ARBA00022989"/>
    </source>
</evidence>
<evidence type="ECO:0000256" key="1">
    <source>
        <dbReference type="ARBA" id="ARBA00004141"/>
    </source>
</evidence>
<keyword evidence="4 5" id="KW-0472">Membrane</keyword>
<evidence type="ECO:0000256" key="4">
    <source>
        <dbReference type="ARBA" id="ARBA00023136"/>
    </source>
</evidence>
<evidence type="ECO:0000259" key="6">
    <source>
        <dbReference type="PROSITE" id="PS50850"/>
    </source>
</evidence>
<gene>
    <name evidence="7" type="ORF">GOB93_05640</name>
</gene>
<reference evidence="7 8" key="1">
    <citation type="journal article" date="2020" name="Int. J. Syst. Evol. Microbiol.">
        <title>Novel acetic acid bacteria from cider fermentations: Acetobacter conturbans sp. nov. and Acetobacter fallax sp. nov.</title>
        <authorList>
            <person name="Sombolestani A.S."/>
            <person name="Cleenwerck I."/>
            <person name="Cnockaert M."/>
            <person name="Borremans W."/>
            <person name="Wieme A.D."/>
            <person name="De Vuyst L."/>
            <person name="Vandamme P."/>
        </authorList>
    </citation>
    <scope>NUCLEOTIDE SEQUENCE [LARGE SCALE GENOMIC DNA]</scope>
    <source>
        <strain evidence="7 8">LMG 30640</strain>
    </source>
</reference>
<sequence>MPDSPGEKRNGMISGRQQVHIVAACFGGWTMDAFDFFITAFALSGIAHDFSTDLTTMTWAMSLPLATRIFGALSVGWLADNFGRKRVLAGNMIAFVLCEAGVCLAPSLSVFLLFRALFGLVMGGEWGVCTSYAMESIPPGKRGLVSGLLQSGYPAGYLLAAVLYGLIYETAGWRGMYLVSMGVALCVVILRITLPVYQTASRKDRTGTISFRQNMTGQWTLLGFAVLFMSAGATFSHATQDLYPTMLRTERGLTVHAVALVAVAYNIAAVAGCLCGGALSQRYGRRRAIVFAACAIFAVLPFWAMAADLPATMLSAVAMQFLVMCVYGVMPAYLNELAPAAIRSTFSGFVYQIGFLLTSANATVQAWLATHEGWSYSTVLAVTVGISLAIFISLMARGGETVRTAERSTI</sequence>
<keyword evidence="2 5" id="KW-0812">Transmembrane</keyword>
<evidence type="ECO:0000313" key="8">
    <source>
        <dbReference type="Proteomes" id="UP000635278"/>
    </source>
</evidence>